<dbReference type="Gene3D" id="3.40.50.300">
    <property type="entry name" value="P-loop containing nucleotide triphosphate hydrolases"/>
    <property type="match status" value="2"/>
</dbReference>
<dbReference type="SUPFAM" id="SSF52540">
    <property type="entry name" value="P-loop containing nucleoside triphosphate hydrolases"/>
    <property type="match status" value="1"/>
</dbReference>
<feature type="domain" description="Helicase HerA central" evidence="1">
    <location>
        <begin position="70"/>
        <end position="286"/>
    </location>
</feature>
<gene>
    <name evidence="2" type="ORF">SMSP2_01782</name>
</gene>
<dbReference type="AlphaFoldDB" id="A0A1Q2MFT2"/>
<dbReference type="Proteomes" id="UP000188181">
    <property type="component" value="Chromosome"/>
</dbReference>
<dbReference type="RefSeq" id="WP_146683587.1">
    <property type="nucleotide sequence ID" value="NZ_CP019646.1"/>
</dbReference>
<reference evidence="3" key="1">
    <citation type="submission" date="2017-02" db="EMBL/GenBank/DDBJ databases">
        <title>Comparative genomics and description of representatives of a novel lineage of planctomycetes thriving in anoxic sediments.</title>
        <authorList>
            <person name="Spring S."/>
            <person name="Bunk B."/>
            <person name="Sproer C."/>
        </authorList>
    </citation>
    <scope>NUCLEOTIDE SEQUENCE [LARGE SCALE GENOMIC DNA]</scope>
    <source>
        <strain evidence="3">SM-Chi-D1</strain>
    </source>
</reference>
<dbReference type="InterPro" id="IPR002789">
    <property type="entry name" value="HerA_central"/>
</dbReference>
<proteinExistence type="predicted"/>
<evidence type="ECO:0000313" key="2">
    <source>
        <dbReference type="EMBL" id="AQQ71408.1"/>
    </source>
</evidence>
<dbReference type="KEGG" id="pbas:SMSP2_01782"/>
<dbReference type="PANTHER" id="PTHR30121:SF6">
    <property type="entry name" value="SLR6007 PROTEIN"/>
    <property type="match status" value="1"/>
</dbReference>
<dbReference type="PANTHER" id="PTHR30121">
    <property type="entry name" value="UNCHARACTERIZED PROTEIN YJGR-RELATED"/>
    <property type="match status" value="1"/>
</dbReference>
<organism evidence="2 3">
    <name type="scientific">Limihaloglobus sulfuriphilus</name>
    <dbReference type="NCBI Taxonomy" id="1851148"/>
    <lineage>
        <taxon>Bacteria</taxon>
        <taxon>Pseudomonadati</taxon>
        <taxon>Planctomycetota</taxon>
        <taxon>Phycisphaerae</taxon>
        <taxon>Sedimentisphaerales</taxon>
        <taxon>Sedimentisphaeraceae</taxon>
        <taxon>Limihaloglobus</taxon>
    </lineage>
</organism>
<keyword evidence="3" id="KW-1185">Reference proteome</keyword>
<accession>A0A1Q2MFT2</accession>
<name>A0A1Q2MFT2_9BACT</name>
<dbReference type="Pfam" id="PF01935">
    <property type="entry name" value="DUF87"/>
    <property type="match status" value="1"/>
</dbReference>
<dbReference type="EMBL" id="CP019646">
    <property type="protein sequence ID" value="AQQ71408.1"/>
    <property type="molecule type" value="Genomic_DNA"/>
</dbReference>
<evidence type="ECO:0000313" key="3">
    <source>
        <dbReference type="Proteomes" id="UP000188181"/>
    </source>
</evidence>
<dbReference type="STRING" id="1851148.SMSP2_01782"/>
<protein>
    <submittedName>
        <fullName evidence="2">Type IV secretion/conjugal transfer ATPase, VirB4 family</fullName>
    </submittedName>
</protein>
<sequence length="692" mass="77687">MNIEKLARWLEPIIPDKIKTWMKARDMGDISMRQLIEKQIISTAYRIFGDPRKAMILSLPPYKITNKPIKLGNVWYDHKRQVFGLNYEQLLQHTAIFGRSGAGKSNIVMNIFRQLIGRDMPTLFLDWKRNGREILPHVTKKVNVYTAGRKVNSFPFNPFIPPPGVELNVYIQHVVDVMAEAYTLGDGARSLIQKALVSANMKLGVAPSVDQLIDELELISESSKSDKSRSRGWKTTAMRALEELKLANLTGGSSKEQQMFTIGLATSINVIELDSLSISTRKFIIPLLFSWIYQVKLSSSQREKLSLVLILEEAHNVLYRTQRSTETLTEQLLRQAREIGIGVILVDQQPSQISPTVLGNVHTSVIMNLKDPADITKAAGLSLLDDTEKYYLTRLEIGVGIVKLQSTWQRPFIVSFDHLKLDKGKITDEVLLRLAQGKSPRFPQRQGICTDTGRGSRGRLADTGFAGVEDGVLLLVNDIIVHPDDGVRVRYKRIGLSVGKANRLKQELLVLGWIRQRAVAVGITRKVILEIADEGKRVFGLPTKLDAMLHSPVKPEKNGRIDVGLVIDHIQASNEDNKLRKESMEHAYWKYRYAKKLAELGYTVQVEAPVGAGFADLAAQKGQERLIFEIETGSSDFVKNLTQGLQLADTVVMVATSEMAMQRIEKTLAKKGLLIQGRVEMVLKDKSRYFKG</sequence>
<dbReference type="OrthoDB" id="9758751at2"/>
<evidence type="ECO:0000259" key="1">
    <source>
        <dbReference type="Pfam" id="PF01935"/>
    </source>
</evidence>
<dbReference type="InterPro" id="IPR051162">
    <property type="entry name" value="T4SS_component"/>
</dbReference>
<dbReference type="InterPro" id="IPR027417">
    <property type="entry name" value="P-loop_NTPase"/>
</dbReference>